<keyword evidence="1" id="KW-1133">Transmembrane helix</keyword>
<keyword evidence="1" id="KW-0472">Membrane</keyword>
<reference evidence="2 4" key="1">
    <citation type="journal article" date="2008" name="Science">
        <title>The Physcomitrella genome reveals evolutionary insights into the conquest of land by plants.</title>
        <authorList>
            <person name="Rensing S."/>
            <person name="Lang D."/>
            <person name="Zimmer A."/>
            <person name="Terry A."/>
            <person name="Salamov A."/>
            <person name="Shapiro H."/>
            <person name="Nishiyama T."/>
            <person name="Perroud P.-F."/>
            <person name="Lindquist E."/>
            <person name="Kamisugi Y."/>
            <person name="Tanahashi T."/>
            <person name="Sakakibara K."/>
            <person name="Fujita T."/>
            <person name="Oishi K."/>
            <person name="Shin-I T."/>
            <person name="Kuroki Y."/>
            <person name="Toyoda A."/>
            <person name="Suzuki Y."/>
            <person name="Hashimoto A."/>
            <person name="Yamaguchi K."/>
            <person name="Sugano A."/>
            <person name="Kohara Y."/>
            <person name="Fujiyama A."/>
            <person name="Anterola A."/>
            <person name="Aoki S."/>
            <person name="Ashton N."/>
            <person name="Barbazuk W.B."/>
            <person name="Barker E."/>
            <person name="Bennetzen J."/>
            <person name="Bezanilla M."/>
            <person name="Blankenship R."/>
            <person name="Cho S.H."/>
            <person name="Dutcher S."/>
            <person name="Estelle M."/>
            <person name="Fawcett J.A."/>
            <person name="Gundlach H."/>
            <person name="Hanada K."/>
            <person name="Heyl A."/>
            <person name="Hicks K.A."/>
            <person name="Hugh J."/>
            <person name="Lohr M."/>
            <person name="Mayer K."/>
            <person name="Melkozernov A."/>
            <person name="Murata T."/>
            <person name="Nelson D."/>
            <person name="Pils B."/>
            <person name="Prigge M."/>
            <person name="Reiss B."/>
            <person name="Renner T."/>
            <person name="Rombauts S."/>
            <person name="Rushton P."/>
            <person name="Sanderfoot A."/>
            <person name="Schween G."/>
            <person name="Shiu S.-H."/>
            <person name="Stueber K."/>
            <person name="Theodoulou F.L."/>
            <person name="Tu H."/>
            <person name="Van de Peer Y."/>
            <person name="Verrier P.J."/>
            <person name="Waters E."/>
            <person name="Wood A."/>
            <person name="Yang L."/>
            <person name="Cove D."/>
            <person name="Cuming A."/>
            <person name="Hasebe M."/>
            <person name="Lucas S."/>
            <person name="Mishler D.B."/>
            <person name="Reski R."/>
            <person name="Grigoriev I."/>
            <person name="Quatrano R.S."/>
            <person name="Boore J.L."/>
        </authorList>
    </citation>
    <scope>NUCLEOTIDE SEQUENCE [LARGE SCALE GENOMIC DNA]</scope>
    <source>
        <strain evidence="3 4">cv. Gransden 2004</strain>
    </source>
</reference>
<protein>
    <submittedName>
        <fullName evidence="2 3">Uncharacterized protein</fullName>
    </submittedName>
</protein>
<reference evidence="2 4" key="2">
    <citation type="journal article" date="2018" name="Plant J.">
        <title>The Physcomitrella patens chromosome-scale assembly reveals moss genome structure and evolution.</title>
        <authorList>
            <person name="Lang D."/>
            <person name="Ullrich K.K."/>
            <person name="Murat F."/>
            <person name="Fuchs J."/>
            <person name="Jenkins J."/>
            <person name="Haas F.B."/>
            <person name="Piednoel M."/>
            <person name="Gundlach H."/>
            <person name="Van Bel M."/>
            <person name="Meyberg R."/>
            <person name="Vives C."/>
            <person name="Morata J."/>
            <person name="Symeonidi A."/>
            <person name="Hiss M."/>
            <person name="Muchero W."/>
            <person name="Kamisugi Y."/>
            <person name="Saleh O."/>
            <person name="Blanc G."/>
            <person name="Decker E.L."/>
            <person name="van Gessel N."/>
            <person name="Grimwood J."/>
            <person name="Hayes R.D."/>
            <person name="Graham S.W."/>
            <person name="Gunter L.E."/>
            <person name="McDaniel S.F."/>
            <person name="Hoernstein S.N.W."/>
            <person name="Larsson A."/>
            <person name="Li F.W."/>
            <person name="Perroud P.F."/>
            <person name="Phillips J."/>
            <person name="Ranjan P."/>
            <person name="Rokshar D.S."/>
            <person name="Rothfels C.J."/>
            <person name="Schneider L."/>
            <person name="Shu S."/>
            <person name="Stevenson D.W."/>
            <person name="Thummler F."/>
            <person name="Tillich M."/>
            <person name="Villarreal Aguilar J.C."/>
            <person name="Widiez T."/>
            <person name="Wong G.K."/>
            <person name="Wymore A."/>
            <person name="Zhang Y."/>
            <person name="Zimmer A.D."/>
            <person name="Quatrano R.S."/>
            <person name="Mayer K.F.X."/>
            <person name="Goodstein D."/>
            <person name="Casacuberta J.M."/>
            <person name="Vandepoele K."/>
            <person name="Reski R."/>
            <person name="Cuming A.C."/>
            <person name="Tuskan G.A."/>
            <person name="Maumus F."/>
            <person name="Salse J."/>
            <person name="Schmutz J."/>
            <person name="Rensing S.A."/>
        </authorList>
    </citation>
    <scope>NUCLEOTIDE SEQUENCE [LARGE SCALE GENOMIC DNA]</scope>
    <source>
        <strain evidence="3 4">cv. Gransden 2004</strain>
    </source>
</reference>
<dbReference type="Gramene" id="Pp3c4_20189V3.1">
    <property type="protein sequence ID" value="PAC:32922062.CDS.1"/>
    <property type="gene ID" value="Pp3c4_20189"/>
</dbReference>
<feature type="transmembrane region" description="Helical" evidence="1">
    <location>
        <begin position="12"/>
        <end position="35"/>
    </location>
</feature>
<dbReference type="Proteomes" id="UP000006727">
    <property type="component" value="Chromosome 4"/>
</dbReference>
<evidence type="ECO:0000313" key="2">
    <source>
        <dbReference type="EMBL" id="PNR55589.1"/>
    </source>
</evidence>
<evidence type="ECO:0000313" key="4">
    <source>
        <dbReference type="Proteomes" id="UP000006727"/>
    </source>
</evidence>
<keyword evidence="4" id="KW-1185">Reference proteome</keyword>
<evidence type="ECO:0000313" key="3">
    <source>
        <dbReference type="EnsemblPlants" id="PAC:32922062.CDS.1"/>
    </source>
</evidence>
<evidence type="ECO:0000256" key="1">
    <source>
        <dbReference type="SAM" id="Phobius"/>
    </source>
</evidence>
<dbReference type="EMBL" id="ABEU02000004">
    <property type="protein sequence ID" value="PNR55589.1"/>
    <property type="molecule type" value="Genomic_DNA"/>
</dbReference>
<accession>A0A2K1KP78</accession>
<dbReference type="AlphaFoldDB" id="A0A2K1KP78"/>
<name>A0A2K1KP78_PHYPA</name>
<reference evidence="3" key="3">
    <citation type="submission" date="2020-12" db="UniProtKB">
        <authorList>
            <consortium name="EnsemblPlants"/>
        </authorList>
    </citation>
    <scope>IDENTIFICATION</scope>
</reference>
<gene>
    <name evidence="2" type="ORF">PHYPA_006486</name>
</gene>
<keyword evidence="1" id="KW-0812">Transmembrane</keyword>
<dbReference type="EnsemblPlants" id="Pp3c4_20189V3.1">
    <property type="protein sequence ID" value="PAC:32922062.CDS.1"/>
    <property type="gene ID" value="Pp3c4_20189"/>
</dbReference>
<proteinExistence type="predicted"/>
<sequence length="84" mass="9488">MWSPSSFNTSALFLNQQIIFLVFHCLFCLCLFAYISLFNSIKTGELGSSLPLQMWVGFVLPLLSLCCDLEGLCDLIRQNDSGFR</sequence>
<dbReference type="InParanoid" id="A0A2K1KP78"/>
<organism evidence="2">
    <name type="scientific">Physcomitrium patens</name>
    <name type="common">Spreading-leaved earth moss</name>
    <name type="synonym">Physcomitrella patens</name>
    <dbReference type="NCBI Taxonomy" id="3218"/>
    <lineage>
        <taxon>Eukaryota</taxon>
        <taxon>Viridiplantae</taxon>
        <taxon>Streptophyta</taxon>
        <taxon>Embryophyta</taxon>
        <taxon>Bryophyta</taxon>
        <taxon>Bryophytina</taxon>
        <taxon>Bryopsida</taxon>
        <taxon>Funariidae</taxon>
        <taxon>Funariales</taxon>
        <taxon>Funariaceae</taxon>
        <taxon>Physcomitrium</taxon>
    </lineage>
</organism>